<dbReference type="Proteomes" id="UP000001555">
    <property type="component" value="Unassembled WGS sequence"/>
</dbReference>
<dbReference type="AlphaFoldDB" id="B7PUV1"/>
<gene>
    <name evidence="1" type="ORF">IscW_ISCW007675</name>
</gene>
<dbReference type="VEuPathDB" id="VectorBase:ISCW007675"/>
<protein>
    <submittedName>
        <fullName evidence="1 2">Uncharacterized protein</fullName>
    </submittedName>
</protein>
<reference evidence="1 3" key="1">
    <citation type="submission" date="2008-03" db="EMBL/GenBank/DDBJ databases">
        <title>Annotation of Ixodes scapularis.</title>
        <authorList>
            <consortium name="Ixodes scapularis Genome Project Consortium"/>
            <person name="Caler E."/>
            <person name="Hannick L.I."/>
            <person name="Bidwell S."/>
            <person name="Joardar V."/>
            <person name="Thiagarajan M."/>
            <person name="Amedeo P."/>
            <person name="Galinsky K.J."/>
            <person name="Schobel S."/>
            <person name="Inman J."/>
            <person name="Hostetler J."/>
            <person name="Miller J."/>
            <person name="Hammond M."/>
            <person name="Megy K."/>
            <person name="Lawson D."/>
            <person name="Kodira C."/>
            <person name="Sutton G."/>
            <person name="Meyer J."/>
            <person name="Hill C.A."/>
            <person name="Birren B."/>
            <person name="Nene V."/>
            <person name="Collins F."/>
            <person name="Alarcon-Chaidez F."/>
            <person name="Wikel S."/>
            <person name="Strausberg R."/>
        </authorList>
    </citation>
    <scope>NUCLEOTIDE SEQUENCE [LARGE SCALE GENOMIC DNA]</scope>
    <source>
        <strain evidence="3">Wikel</strain>
        <strain evidence="1">Wikel colony</strain>
    </source>
</reference>
<dbReference type="VEuPathDB" id="VectorBase:ISCI007675"/>
<reference evidence="2" key="2">
    <citation type="submission" date="2020-05" db="UniProtKB">
        <authorList>
            <consortium name="EnsemblMetazoa"/>
        </authorList>
    </citation>
    <scope>IDENTIFICATION</scope>
    <source>
        <strain evidence="2">wikel</strain>
    </source>
</reference>
<proteinExistence type="predicted"/>
<organism>
    <name type="scientific">Ixodes scapularis</name>
    <name type="common">Black-legged tick</name>
    <name type="synonym">Deer tick</name>
    <dbReference type="NCBI Taxonomy" id="6945"/>
    <lineage>
        <taxon>Eukaryota</taxon>
        <taxon>Metazoa</taxon>
        <taxon>Ecdysozoa</taxon>
        <taxon>Arthropoda</taxon>
        <taxon>Chelicerata</taxon>
        <taxon>Arachnida</taxon>
        <taxon>Acari</taxon>
        <taxon>Parasitiformes</taxon>
        <taxon>Ixodida</taxon>
        <taxon>Ixodoidea</taxon>
        <taxon>Ixodidae</taxon>
        <taxon>Ixodinae</taxon>
        <taxon>Ixodes</taxon>
    </lineage>
</organism>
<dbReference type="EnsemblMetazoa" id="ISCW007675-RA">
    <property type="protein sequence ID" value="ISCW007675-PA"/>
    <property type="gene ID" value="ISCW007675"/>
</dbReference>
<dbReference type="InParanoid" id="B7PUV1"/>
<dbReference type="EMBL" id="DS795318">
    <property type="protein sequence ID" value="EEC10373.1"/>
    <property type="molecule type" value="Genomic_DNA"/>
</dbReference>
<name>B7PUV1_IXOSC</name>
<keyword evidence="3" id="KW-1185">Reference proteome</keyword>
<dbReference type="HOGENOM" id="CLU_3089556_0_0_1"/>
<evidence type="ECO:0000313" key="3">
    <source>
        <dbReference type="Proteomes" id="UP000001555"/>
    </source>
</evidence>
<dbReference type="VEuPathDB" id="VectorBase:ISCP_003801"/>
<sequence length="52" mass="5947">MGVGYLAESGEVGRHVVLYVNAMKVGMRDEEKVAFQFLVEHFDSVIRSREFL</sequence>
<accession>B7PUV1</accession>
<evidence type="ECO:0000313" key="1">
    <source>
        <dbReference type="EMBL" id="EEC10373.1"/>
    </source>
</evidence>
<evidence type="ECO:0000313" key="2">
    <source>
        <dbReference type="EnsemblMetazoa" id="ISCW007675-PA"/>
    </source>
</evidence>
<dbReference type="PaxDb" id="6945-B7PUV1"/>
<dbReference type="EMBL" id="ABJB011044984">
    <property type="status" value="NOT_ANNOTATED_CDS"/>
    <property type="molecule type" value="Genomic_DNA"/>
</dbReference>
<dbReference type="OrthoDB" id="6350321at2759"/>
<dbReference type="CDD" id="cd14733">
    <property type="entry name" value="BACK"/>
    <property type="match status" value="1"/>
</dbReference>